<gene>
    <name evidence="5" type="ORF">LX83_006214</name>
</gene>
<dbReference type="Pfam" id="PF03358">
    <property type="entry name" value="FMN_red"/>
    <property type="match status" value="1"/>
</dbReference>
<evidence type="ECO:0000313" key="6">
    <source>
        <dbReference type="Proteomes" id="UP001206128"/>
    </source>
</evidence>
<dbReference type="Proteomes" id="UP001206128">
    <property type="component" value="Unassembled WGS sequence"/>
</dbReference>
<feature type="compositionally biased region" description="Basic and acidic residues" evidence="3">
    <location>
        <begin position="208"/>
        <end position="218"/>
    </location>
</feature>
<keyword evidence="2" id="KW-0288">FMN</keyword>
<dbReference type="AlphaFoldDB" id="A0AAE3GL68"/>
<keyword evidence="1" id="KW-0285">Flavoprotein</keyword>
<dbReference type="PANTHER" id="PTHR43278:SF4">
    <property type="entry name" value="NAD(P)H-DEPENDENT FMN-CONTAINING OXIDOREDUCTASE YWQN-RELATED"/>
    <property type="match status" value="1"/>
</dbReference>
<dbReference type="RefSeq" id="WP_253778042.1">
    <property type="nucleotide sequence ID" value="NZ_JAMTCK010000018.1"/>
</dbReference>
<reference evidence="5" key="1">
    <citation type="submission" date="2022-06" db="EMBL/GenBank/DDBJ databases">
        <title>Genomic Encyclopedia of Archaeal and Bacterial Type Strains, Phase II (KMG-II): from individual species to whole genera.</title>
        <authorList>
            <person name="Goeker M."/>
        </authorList>
    </citation>
    <scope>NUCLEOTIDE SEQUENCE</scope>
    <source>
        <strain evidence="5">DSM 43935</strain>
    </source>
</reference>
<accession>A0AAE3GL68</accession>
<dbReference type="EMBL" id="JAMTCK010000018">
    <property type="protein sequence ID" value="MCP2169329.1"/>
    <property type="molecule type" value="Genomic_DNA"/>
</dbReference>
<dbReference type="SUPFAM" id="SSF52218">
    <property type="entry name" value="Flavoproteins"/>
    <property type="match status" value="1"/>
</dbReference>
<feature type="region of interest" description="Disordered" evidence="3">
    <location>
        <begin position="208"/>
        <end position="243"/>
    </location>
</feature>
<dbReference type="PANTHER" id="PTHR43278">
    <property type="entry name" value="NAD(P)H-DEPENDENT FMN-CONTAINING OXIDOREDUCTASE YWQN-RELATED"/>
    <property type="match status" value="1"/>
</dbReference>
<dbReference type="InterPro" id="IPR051796">
    <property type="entry name" value="ISF_SsuE-like"/>
</dbReference>
<dbReference type="InterPro" id="IPR005025">
    <property type="entry name" value="FMN_Rdtase-like_dom"/>
</dbReference>
<proteinExistence type="predicted"/>
<dbReference type="GO" id="GO:0016491">
    <property type="term" value="F:oxidoreductase activity"/>
    <property type="evidence" value="ECO:0007669"/>
    <property type="project" value="InterPro"/>
</dbReference>
<dbReference type="Gene3D" id="3.40.50.360">
    <property type="match status" value="1"/>
</dbReference>
<evidence type="ECO:0000259" key="4">
    <source>
        <dbReference type="Pfam" id="PF03358"/>
    </source>
</evidence>
<evidence type="ECO:0000313" key="5">
    <source>
        <dbReference type="EMBL" id="MCP2169329.1"/>
    </source>
</evidence>
<sequence length="243" mass="26544">MTHTELPPVRVLAISGSERAGGNTDQVLDYAAELAARYGARLSVLALRDHHIVPCGQCGDCNARGAPCLVRDDVAALVERMCAADAVIYAVPVHGFGPAQLMQTFIERSGVGYLRFHRPLANKVGGAVVVCRRYNDMQVHHQLLLNMLLNRMLVVGSGFPAVLRGGAHDRPLADTEGVCALDRMIERMVGMVRLLRSASPEQLRWLARTEDNERHERTLPAPRRAPGGTRQPGAAPRLPEVRP</sequence>
<dbReference type="InterPro" id="IPR029039">
    <property type="entry name" value="Flavoprotein-like_sf"/>
</dbReference>
<evidence type="ECO:0000256" key="2">
    <source>
        <dbReference type="ARBA" id="ARBA00022643"/>
    </source>
</evidence>
<protein>
    <submittedName>
        <fullName evidence="5">Multimeric flavodoxin WrbA</fullName>
    </submittedName>
</protein>
<feature type="domain" description="NADPH-dependent FMN reductase-like" evidence="4">
    <location>
        <begin position="10"/>
        <end position="161"/>
    </location>
</feature>
<name>A0AAE3GL68_9PSEU</name>
<evidence type="ECO:0000256" key="3">
    <source>
        <dbReference type="SAM" id="MobiDB-lite"/>
    </source>
</evidence>
<organism evidence="5 6">
    <name type="scientific">Goodfellowiella coeruleoviolacea</name>
    <dbReference type="NCBI Taxonomy" id="334858"/>
    <lineage>
        <taxon>Bacteria</taxon>
        <taxon>Bacillati</taxon>
        <taxon>Actinomycetota</taxon>
        <taxon>Actinomycetes</taxon>
        <taxon>Pseudonocardiales</taxon>
        <taxon>Pseudonocardiaceae</taxon>
        <taxon>Goodfellowiella</taxon>
    </lineage>
</organism>
<evidence type="ECO:0000256" key="1">
    <source>
        <dbReference type="ARBA" id="ARBA00022630"/>
    </source>
</evidence>
<comment type="caution">
    <text evidence="5">The sequence shown here is derived from an EMBL/GenBank/DDBJ whole genome shotgun (WGS) entry which is preliminary data.</text>
</comment>
<keyword evidence="6" id="KW-1185">Reference proteome</keyword>